<keyword evidence="7" id="KW-1185">Reference proteome</keyword>
<dbReference type="OrthoDB" id="9785745at2"/>
<dbReference type="FunFam" id="1.10.10.10:FF:000001">
    <property type="entry name" value="LysR family transcriptional regulator"/>
    <property type="match status" value="1"/>
</dbReference>
<dbReference type="InterPro" id="IPR036388">
    <property type="entry name" value="WH-like_DNA-bd_sf"/>
</dbReference>
<dbReference type="AlphaFoldDB" id="A0A1M6BM66"/>
<keyword evidence="2" id="KW-0805">Transcription regulation</keyword>
<dbReference type="RefSeq" id="WP_072867137.1">
    <property type="nucleotide sequence ID" value="NZ_FQZM01000005.1"/>
</dbReference>
<protein>
    <submittedName>
        <fullName evidence="6">DNA-binding transcriptional regulator, LysR family</fullName>
    </submittedName>
</protein>
<evidence type="ECO:0000256" key="3">
    <source>
        <dbReference type="ARBA" id="ARBA00023125"/>
    </source>
</evidence>
<dbReference type="InterPro" id="IPR047788">
    <property type="entry name" value="LysR-like_Sec_metab"/>
</dbReference>
<dbReference type="InterPro" id="IPR005119">
    <property type="entry name" value="LysR_subst-bd"/>
</dbReference>
<accession>A0A1M6BM66</accession>
<feature type="domain" description="HTH lysR-type" evidence="5">
    <location>
        <begin position="1"/>
        <end position="58"/>
    </location>
</feature>
<evidence type="ECO:0000256" key="1">
    <source>
        <dbReference type="ARBA" id="ARBA00009437"/>
    </source>
</evidence>
<dbReference type="GO" id="GO:0000976">
    <property type="term" value="F:transcription cis-regulatory region binding"/>
    <property type="evidence" value="ECO:0007669"/>
    <property type="project" value="TreeGrafter"/>
</dbReference>
<dbReference type="InterPro" id="IPR000847">
    <property type="entry name" value="LysR_HTH_N"/>
</dbReference>
<evidence type="ECO:0000256" key="2">
    <source>
        <dbReference type="ARBA" id="ARBA00023015"/>
    </source>
</evidence>
<comment type="similarity">
    <text evidence="1">Belongs to the LysR transcriptional regulatory family.</text>
</comment>
<dbReference type="PANTHER" id="PTHR30126">
    <property type="entry name" value="HTH-TYPE TRANSCRIPTIONAL REGULATOR"/>
    <property type="match status" value="1"/>
</dbReference>
<gene>
    <name evidence="6" type="ORF">SAMN02745219_00444</name>
</gene>
<dbReference type="Proteomes" id="UP000184529">
    <property type="component" value="Unassembled WGS sequence"/>
</dbReference>
<keyword evidence="4" id="KW-0804">Transcription</keyword>
<evidence type="ECO:0000256" key="4">
    <source>
        <dbReference type="ARBA" id="ARBA00023163"/>
    </source>
</evidence>
<dbReference type="Pfam" id="PF00126">
    <property type="entry name" value="HTH_1"/>
    <property type="match status" value="1"/>
</dbReference>
<organism evidence="6 7">
    <name type="scientific">Desulfofundulus thermosubterraneus DSM 16057</name>
    <dbReference type="NCBI Taxonomy" id="1121432"/>
    <lineage>
        <taxon>Bacteria</taxon>
        <taxon>Bacillati</taxon>
        <taxon>Bacillota</taxon>
        <taxon>Clostridia</taxon>
        <taxon>Eubacteriales</taxon>
        <taxon>Peptococcaceae</taxon>
        <taxon>Desulfofundulus</taxon>
    </lineage>
</organism>
<sequence length="316" mass="35221">MNLKQLETFLWVAELQSFTRAAKHLYMSQPAVSFQIKSLEESLGATLFYRGDKKVELTEAGRLLYPEARQILRHFQKIKAGLDELKGLKRGHLCLGASTIPGEYLLPLLIGRFHRHYPGVEVTLRIAGSGQVIRWVREREIDLGITGAPVKEEGLECLPWYQDRLVLIVGVGHPWVDREAVSPDELLAQPLILREPGSGTRRSLEEKLAQVGRSLEEAQVVMELGSTRAVITAVQAGLGVSLVSALAAAEPLALGRVYQVNLKNMDLTRYLYLIHAPEWPGSFAAGAFWDFIKQEEWAGKQNKSNKKAPPTERPAP</sequence>
<proteinExistence type="inferred from homology"/>
<dbReference type="EMBL" id="FQZM01000005">
    <property type="protein sequence ID" value="SHI49815.1"/>
    <property type="molecule type" value="Genomic_DNA"/>
</dbReference>
<evidence type="ECO:0000313" key="7">
    <source>
        <dbReference type="Proteomes" id="UP000184529"/>
    </source>
</evidence>
<name>A0A1M6BM66_9FIRM</name>
<dbReference type="NCBIfam" id="NF040786">
    <property type="entry name" value="LysR_Sec_metab"/>
    <property type="match status" value="1"/>
</dbReference>
<dbReference type="Gene3D" id="3.40.190.290">
    <property type="match status" value="1"/>
</dbReference>
<evidence type="ECO:0000259" key="5">
    <source>
        <dbReference type="PROSITE" id="PS50931"/>
    </source>
</evidence>
<dbReference type="CDD" id="cd08420">
    <property type="entry name" value="PBP2_CysL_like"/>
    <property type="match status" value="1"/>
</dbReference>
<dbReference type="STRING" id="1121432.SAMN02745219_00444"/>
<dbReference type="GO" id="GO:0003700">
    <property type="term" value="F:DNA-binding transcription factor activity"/>
    <property type="evidence" value="ECO:0007669"/>
    <property type="project" value="InterPro"/>
</dbReference>
<dbReference type="PRINTS" id="PR00039">
    <property type="entry name" value="HTHLYSR"/>
</dbReference>
<dbReference type="SUPFAM" id="SSF53850">
    <property type="entry name" value="Periplasmic binding protein-like II"/>
    <property type="match status" value="1"/>
</dbReference>
<reference evidence="7" key="1">
    <citation type="submission" date="2016-11" db="EMBL/GenBank/DDBJ databases">
        <authorList>
            <person name="Varghese N."/>
            <person name="Submissions S."/>
        </authorList>
    </citation>
    <scope>NUCLEOTIDE SEQUENCE [LARGE SCALE GENOMIC DNA]</scope>
    <source>
        <strain evidence="7">DSM 16057</strain>
    </source>
</reference>
<evidence type="ECO:0000313" key="6">
    <source>
        <dbReference type="EMBL" id="SHI49815.1"/>
    </source>
</evidence>
<keyword evidence="3 6" id="KW-0238">DNA-binding</keyword>
<dbReference type="PANTHER" id="PTHR30126:SF39">
    <property type="entry name" value="HTH-TYPE TRANSCRIPTIONAL REGULATOR CYSL"/>
    <property type="match status" value="1"/>
</dbReference>
<dbReference type="Gene3D" id="1.10.10.10">
    <property type="entry name" value="Winged helix-like DNA-binding domain superfamily/Winged helix DNA-binding domain"/>
    <property type="match status" value="1"/>
</dbReference>
<dbReference type="InterPro" id="IPR036390">
    <property type="entry name" value="WH_DNA-bd_sf"/>
</dbReference>
<dbReference type="PROSITE" id="PS50931">
    <property type="entry name" value="HTH_LYSR"/>
    <property type="match status" value="1"/>
</dbReference>
<dbReference type="SUPFAM" id="SSF46785">
    <property type="entry name" value="Winged helix' DNA-binding domain"/>
    <property type="match status" value="1"/>
</dbReference>
<dbReference type="Pfam" id="PF03466">
    <property type="entry name" value="LysR_substrate"/>
    <property type="match status" value="1"/>
</dbReference>